<evidence type="ECO:0000313" key="1">
    <source>
        <dbReference type="EMBL" id="TCC93602.1"/>
    </source>
</evidence>
<sequence>MKKNLLIIGLIIFVMPLSYAQQIKKNSDSVSASYKRSSLYTLMTTNSSREYETDIQKYFVDRVLPDKYNNHNLSERYIEASSAKDELTNIKNYLAANKIAQKLVAKWFNRSEKGGFNMNLIKERGFYDANILNIEVAKSSKRGLSALADAGEELIGNTFVLVNDSKYTNKEEVAGKARALLGAFASKLGAVGSQLADQGLKTFGKGFVVATHSHLFKLVWNEEIQSRFYNELWADDKTITPAKKLAFDNADFFKLEYIGTDKSFADVQSTAYTTKSNSELIGRATVKSIENVISKLQGEYDVFKTKMPLFSIEPLTAKIGLKDGVTEKTKFEVLEQQEDEKGKTKFVQIGTLKVDTKYPIWDNKFAADEENPNQKTDKTYFKKVSGKDFYPGLLIRQVK</sequence>
<organism evidence="1 2">
    <name type="scientific">Pedobacter frigiditerrae</name>
    <dbReference type="NCBI Taxonomy" id="2530452"/>
    <lineage>
        <taxon>Bacteria</taxon>
        <taxon>Pseudomonadati</taxon>
        <taxon>Bacteroidota</taxon>
        <taxon>Sphingobacteriia</taxon>
        <taxon>Sphingobacteriales</taxon>
        <taxon>Sphingobacteriaceae</taxon>
        <taxon>Pedobacter</taxon>
    </lineage>
</organism>
<reference evidence="1 2" key="1">
    <citation type="submission" date="2019-02" db="EMBL/GenBank/DDBJ databases">
        <title>Pedobacter sp. RP-1-13 sp. nov., isolated from Arctic soil.</title>
        <authorList>
            <person name="Dahal R.H."/>
        </authorList>
    </citation>
    <scope>NUCLEOTIDE SEQUENCE [LARGE SCALE GENOMIC DNA]</scope>
    <source>
        <strain evidence="1 2">RP-1-13</strain>
    </source>
</reference>
<dbReference type="EMBL" id="SJSK01000001">
    <property type="protein sequence ID" value="TCC93602.1"/>
    <property type="molecule type" value="Genomic_DNA"/>
</dbReference>
<dbReference type="AlphaFoldDB" id="A0A4R0N4W7"/>
<dbReference type="OrthoDB" id="1164716at2"/>
<keyword evidence="2" id="KW-1185">Reference proteome</keyword>
<evidence type="ECO:0000313" key="2">
    <source>
        <dbReference type="Proteomes" id="UP000292884"/>
    </source>
</evidence>
<gene>
    <name evidence="1" type="ORF">EZ428_02190</name>
</gene>
<comment type="caution">
    <text evidence="1">The sequence shown here is derived from an EMBL/GenBank/DDBJ whole genome shotgun (WGS) entry which is preliminary data.</text>
</comment>
<name>A0A4R0N4W7_9SPHI</name>
<dbReference type="RefSeq" id="WP_131551468.1">
    <property type="nucleotide sequence ID" value="NZ_SJSK01000001.1"/>
</dbReference>
<proteinExistence type="predicted"/>
<accession>A0A4R0N4W7</accession>
<dbReference type="Proteomes" id="UP000292884">
    <property type="component" value="Unassembled WGS sequence"/>
</dbReference>
<protein>
    <submittedName>
        <fullName evidence="1">Uncharacterized protein</fullName>
    </submittedName>
</protein>